<reference evidence="10" key="1">
    <citation type="submission" date="2024-04" db="EMBL/GenBank/DDBJ databases">
        <authorList>
            <person name="Shaw F."/>
            <person name="Minotto A."/>
        </authorList>
    </citation>
    <scope>NUCLEOTIDE SEQUENCE [LARGE SCALE GENOMIC DNA]</scope>
</reference>
<evidence type="ECO:0000256" key="1">
    <source>
        <dbReference type="ARBA" id="ARBA00004141"/>
    </source>
</evidence>
<evidence type="ECO:0000313" key="9">
    <source>
        <dbReference type="EMBL" id="CAL1695868.1"/>
    </source>
</evidence>
<evidence type="ECO:0000256" key="5">
    <source>
        <dbReference type="ARBA" id="ARBA00022692"/>
    </source>
</evidence>
<feature type="transmembrane region" description="Helical" evidence="8">
    <location>
        <begin position="255"/>
        <end position="275"/>
    </location>
</feature>
<evidence type="ECO:0000256" key="8">
    <source>
        <dbReference type="SAM" id="Phobius"/>
    </source>
</evidence>
<comment type="pathway">
    <text evidence="2">Glycolipid biosynthesis; glycosylphosphatidylinositol-anchor biosynthesis.</text>
</comment>
<name>A0ABP1CJJ5_9APHY</name>
<accession>A0ABP1CJJ5</accession>
<evidence type="ECO:0000256" key="4">
    <source>
        <dbReference type="ARBA" id="ARBA00022502"/>
    </source>
</evidence>
<comment type="similarity">
    <text evidence="3">Belongs to the PIGC family.</text>
</comment>
<dbReference type="PANTHER" id="PTHR12982">
    <property type="entry name" value="PHOSPHATIDYLINOSITOL GLYCAN, CLASS C"/>
    <property type="match status" value="1"/>
</dbReference>
<comment type="subcellular location">
    <subcellularLocation>
        <location evidence="1">Membrane</location>
        <topology evidence="1">Multi-pass membrane protein</topology>
    </subcellularLocation>
</comment>
<feature type="transmembrane region" description="Helical" evidence="8">
    <location>
        <begin position="202"/>
        <end position="219"/>
    </location>
</feature>
<feature type="transmembrane region" description="Helical" evidence="8">
    <location>
        <begin position="228"/>
        <end position="249"/>
    </location>
</feature>
<evidence type="ECO:0000313" key="10">
    <source>
        <dbReference type="Proteomes" id="UP001497453"/>
    </source>
</evidence>
<feature type="transmembrane region" description="Helical" evidence="8">
    <location>
        <begin position="80"/>
        <end position="104"/>
    </location>
</feature>
<keyword evidence="5 8" id="KW-0812">Transmembrane</keyword>
<proteinExistence type="inferred from homology"/>
<dbReference type="Pfam" id="PF06432">
    <property type="entry name" value="GPI2"/>
    <property type="match status" value="1"/>
</dbReference>
<dbReference type="PANTHER" id="PTHR12982:SF0">
    <property type="entry name" value="PHOSPHATIDYLINOSITOL N-ACETYLGLUCOSAMINYLTRANSFERASE SUBUNIT C"/>
    <property type="match status" value="1"/>
</dbReference>
<feature type="transmembrane region" description="Helical" evidence="8">
    <location>
        <begin position="146"/>
        <end position="164"/>
    </location>
</feature>
<protein>
    <recommendedName>
        <fullName evidence="11">Phosphatidylinositol N-acetylglucosaminyltransferase</fullName>
    </recommendedName>
</protein>
<keyword evidence="10" id="KW-1185">Reference proteome</keyword>
<evidence type="ECO:0000256" key="6">
    <source>
        <dbReference type="ARBA" id="ARBA00022989"/>
    </source>
</evidence>
<evidence type="ECO:0000256" key="7">
    <source>
        <dbReference type="ARBA" id="ARBA00023136"/>
    </source>
</evidence>
<keyword evidence="7 8" id="KW-0472">Membrane</keyword>
<keyword evidence="6 8" id="KW-1133">Transmembrane helix</keyword>
<gene>
    <name evidence="9" type="ORF">GFSPODELE1_LOCUS927</name>
</gene>
<organism evidence="9 10">
    <name type="scientific">Somion occarium</name>
    <dbReference type="NCBI Taxonomy" id="3059160"/>
    <lineage>
        <taxon>Eukaryota</taxon>
        <taxon>Fungi</taxon>
        <taxon>Dikarya</taxon>
        <taxon>Basidiomycota</taxon>
        <taxon>Agaricomycotina</taxon>
        <taxon>Agaricomycetes</taxon>
        <taxon>Polyporales</taxon>
        <taxon>Cerrenaceae</taxon>
        <taxon>Somion</taxon>
    </lineage>
</organism>
<dbReference type="Proteomes" id="UP001497453">
    <property type="component" value="Chromosome 1"/>
</dbReference>
<evidence type="ECO:0000256" key="3">
    <source>
        <dbReference type="ARBA" id="ARBA00008321"/>
    </source>
</evidence>
<evidence type="ECO:0000256" key="2">
    <source>
        <dbReference type="ARBA" id="ARBA00004687"/>
    </source>
</evidence>
<dbReference type="EMBL" id="OZ037944">
    <property type="protein sequence ID" value="CAL1695868.1"/>
    <property type="molecule type" value="Genomic_DNA"/>
</dbReference>
<feature type="transmembrane region" description="Helical" evidence="8">
    <location>
        <begin position="42"/>
        <end position="68"/>
    </location>
</feature>
<sequence>MCAAAWEAEWERVLWKKKGYPDNFVPRSFLASLSRNANFTPYTYWSLVTASSSIIQHIAVIFVFLSVFVWLKERLIDPRIIIWVSVGGFIVGYLTWEALAYRGFQGHSLYASRAKAVKSSILVFLALLALSPVLRTLTAATSSDSIWALSACLFILNILLADYSTAVVETYPRERLTSVLSMNAAISSSVVLASRLVDDQSVFALTLFSIQAFGLFPILRRRLQAGPTLIRAILTIYLVTSSLSFMAPLSSMVASLYAAIYVFIMAVAPGLLMWAQRYKNELRGTWDVAVPKVKMNQ</sequence>
<dbReference type="InterPro" id="IPR009450">
    <property type="entry name" value="Plno_GlcNAc_GPI2"/>
</dbReference>
<dbReference type="PIRSF" id="PIRSF016104">
    <property type="entry name" value="GPI2"/>
    <property type="match status" value="1"/>
</dbReference>
<keyword evidence="4" id="KW-0337">GPI-anchor biosynthesis</keyword>
<evidence type="ECO:0008006" key="11">
    <source>
        <dbReference type="Google" id="ProtNLM"/>
    </source>
</evidence>
<feature type="transmembrane region" description="Helical" evidence="8">
    <location>
        <begin position="116"/>
        <end position="134"/>
    </location>
</feature>